<evidence type="ECO:0000256" key="9">
    <source>
        <dbReference type="SAM" id="MobiDB-lite"/>
    </source>
</evidence>
<dbReference type="PANTHER" id="PTHR45726:SF2">
    <property type="entry name" value="AMINOPEPTIDASE RNPEPL1"/>
    <property type="match status" value="1"/>
</dbReference>
<feature type="active site" description="Proton acceptor" evidence="7">
    <location>
        <position position="259"/>
    </location>
</feature>
<evidence type="ECO:0000256" key="3">
    <source>
        <dbReference type="ARBA" id="ARBA00022723"/>
    </source>
</evidence>
<dbReference type="InterPro" id="IPR042097">
    <property type="entry name" value="Aminopeptidase_N-like_N_sf"/>
</dbReference>
<dbReference type="InterPro" id="IPR001930">
    <property type="entry name" value="Peptidase_M1"/>
</dbReference>
<reference evidence="12" key="1">
    <citation type="submission" date="2025-08" db="UniProtKB">
        <authorList>
            <consortium name="RefSeq"/>
        </authorList>
    </citation>
    <scope>IDENTIFICATION</scope>
    <source>
        <tissue evidence="12">Meat</tissue>
    </source>
</reference>
<dbReference type="GO" id="GO:0070006">
    <property type="term" value="F:metalloaminopeptidase activity"/>
    <property type="evidence" value="ECO:0007669"/>
    <property type="project" value="TreeGrafter"/>
</dbReference>
<evidence type="ECO:0000259" key="10">
    <source>
        <dbReference type="SMART" id="SM01263"/>
    </source>
</evidence>
<keyword evidence="4" id="KW-0378">Hydrolase</keyword>
<dbReference type="KEGG" id="nasi:112410228"/>
<dbReference type="CTD" id="57140"/>
<feature type="binding site" evidence="8">
    <location>
        <position position="262"/>
    </location>
    <ligand>
        <name>Zn(2+)</name>
        <dbReference type="ChEBI" id="CHEBI:29105"/>
        <note>catalytic</note>
    </ligand>
</feature>
<evidence type="ECO:0000256" key="5">
    <source>
        <dbReference type="ARBA" id="ARBA00022833"/>
    </source>
</evidence>
<dbReference type="InterPro" id="IPR034015">
    <property type="entry name" value="M1_LTA4H"/>
</dbReference>
<dbReference type="SMART" id="SM01263">
    <property type="entry name" value="Leuk-A4-hydro_C"/>
    <property type="match status" value="1"/>
</dbReference>
<keyword evidence="3 8" id="KW-0479">Metal-binding</keyword>
<accession>A0A341CNW4</accession>
<dbReference type="PANTHER" id="PTHR45726">
    <property type="entry name" value="LEUKOTRIENE A-4 HYDROLASE"/>
    <property type="match status" value="1"/>
</dbReference>
<keyword evidence="5 8" id="KW-0862">Zinc</keyword>
<dbReference type="PRINTS" id="PR00756">
    <property type="entry name" value="ALADIPTASE"/>
</dbReference>
<feature type="active site" description="Proton donor" evidence="7">
    <location>
        <position position="347"/>
    </location>
</feature>
<dbReference type="Gene3D" id="3.30.2010.30">
    <property type="match status" value="1"/>
</dbReference>
<gene>
    <name evidence="12" type="primary">RNPEPL1</name>
</gene>
<dbReference type="InParanoid" id="A0A341CNW4"/>
<keyword evidence="11" id="KW-1185">Reference proteome</keyword>
<dbReference type="Proteomes" id="UP000252040">
    <property type="component" value="Unplaced"/>
</dbReference>
<dbReference type="InterPro" id="IPR016024">
    <property type="entry name" value="ARM-type_fold"/>
</dbReference>
<dbReference type="InterPro" id="IPR015211">
    <property type="entry name" value="Peptidase_M1_C"/>
</dbReference>
<dbReference type="Gene3D" id="1.10.390.10">
    <property type="entry name" value="Neutral Protease Domain 2"/>
    <property type="match status" value="1"/>
</dbReference>
<comment type="similarity">
    <text evidence="1">Belongs to the peptidase M1 family.</text>
</comment>
<dbReference type="InterPro" id="IPR049980">
    <property type="entry name" value="LTA4H_cat"/>
</dbReference>
<evidence type="ECO:0000256" key="4">
    <source>
        <dbReference type="ARBA" id="ARBA00022801"/>
    </source>
</evidence>
<name>A0A341CNW4_NEOAA</name>
<dbReference type="FunFam" id="1.10.390.10:FF:000003">
    <property type="entry name" value="Leukotriene A(4) hydrolase"/>
    <property type="match status" value="1"/>
</dbReference>
<feature type="binding site" evidence="8">
    <location>
        <position position="281"/>
    </location>
    <ligand>
        <name>Zn(2+)</name>
        <dbReference type="ChEBI" id="CHEBI:29105"/>
        <note>catalytic</note>
    </ligand>
</feature>
<evidence type="ECO:0000256" key="2">
    <source>
        <dbReference type="ARBA" id="ARBA00022670"/>
    </source>
</evidence>
<feature type="domain" description="Peptidase M1 leukotriene A4 hydrolase/aminopeptidase C-terminal" evidence="10">
    <location>
        <begin position="433"/>
        <end position="621"/>
    </location>
</feature>
<evidence type="ECO:0000256" key="6">
    <source>
        <dbReference type="ARBA" id="ARBA00023049"/>
    </source>
</evidence>
<dbReference type="InterPro" id="IPR027268">
    <property type="entry name" value="Peptidase_M4/M1_CTD_sf"/>
</dbReference>
<keyword evidence="2" id="KW-0645">Protease</keyword>
<dbReference type="InterPro" id="IPR014782">
    <property type="entry name" value="Peptidase_M1_dom"/>
</dbReference>
<keyword evidence="12" id="KW-0031">Aminopeptidase</keyword>
<sequence length="671" mass="73269">AAGEPPCAFAFAAPGPSPAPPPPLPAFPEAPGAEPACCPLAFRVDPFTDYGSSLTVTLPPELQAHQPFQVILRYTSTDAPAIWWLDPELTYGSAKPFVFTQGHSVCNRSFFPCFDTPAVKCTYSAVVKAPSGVQVLMSATQSTYVEEEGVYRFHMEHPVPAYLVALVAGDLQPADIGPRSRVWAEPCLLPTATSKLSGAVEQWLSAAERLYGPYLWGRYDIVFLPPSFPIVAMENPCLTFIISSILESDEFLIIDVIHEVAHSWFGNAVTNATWEEMWLSEGLATYAQRRITTETYGAAFTCLETAFRLDALHRQMKVLGEDSPVSKLQVKLEPGVNPSHLMNLFTYEKGYCFVYYLSQLCGDPQRFDSFLQAYVEKYKFTSVVAQDLLDSFLTFFPELKEQSVDCRAGLEFERWLNATGPPLAEPDLSQGSSLTRPVEALFQLWTAEPLDQAAACASTIDISKWRTFQTALFLDRLLDGSPLPQEVVMSLSKCYSSLLDSMNDPRPAGARPPHSPDLSPGNAPLARAPWRWGLHRGLQWWRQGQWGPCCGSVTAALGPAGGRGRGAASVTSGCPQMSRMYTIPLYEDLCTGALKSFALEVFYQTQGRLHPNLRRTIQQILSQGLGPGTEPSVEQGGAGADSEADTDAPALLLGDEAPSSAISLRDVNVSA</sequence>
<dbReference type="GO" id="GO:0008270">
    <property type="term" value="F:zinc ion binding"/>
    <property type="evidence" value="ECO:0007669"/>
    <property type="project" value="InterPro"/>
</dbReference>
<evidence type="ECO:0000256" key="8">
    <source>
        <dbReference type="PIRSR" id="PIRSR634015-3"/>
    </source>
</evidence>
<dbReference type="SUPFAM" id="SSF63737">
    <property type="entry name" value="Leukotriene A4 hydrolase N-terminal domain"/>
    <property type="match status" value="1"/>
</dbReference>
<dbReference type="Gene3D" id="1.25.40.320">
    <property type="entry name" value="Peptidase M1, leukotriene A4 hydrolase/aminopeptidase C-terminal domain"/>
    <property type="match status" value="2"/>
</dbReference>
<dbReference type="SUPFAM" id="SSF55486">
    <property type="entry name" value="Metalloproteases ('zincins'), catalytic domain"/>
    <property type="match status" value="1"/>
</dbReference>
<protein>
    <submittedName>
        <fullName evidence="12">Aminopeptidase RNPEPL1</fullName>
    </submittedName>
</protein>
<keyword evidence="6" id="KW-0482">Metalloprotease</keyword>
<dbReference type="AlphaFoldDB" id="A0A341CNW4"/>
<comment type="cofactor">
    <cofactor evidence="8">
        <name>Zn(2+)</name>
        <dbReference type="ChEBI" id="CHEBI:29105"/>
    </cofactor>
    <text evidence="8">Binds 1 zinc ion per subunit.</text>
</comment>
<feature type="binding site" evidence="8">
    <location>
        <position position="258"/>
    </location>
    <ligand>
        <name>Zn(2+)</name>
        <dbReference type="ChEBI" id="CHEBI:29105"/>
        <note>catalytic</note>
    </ligand>
</feature>
<dbReference type="RefSeq" id="XP_024616476.1">
    <property type="nucleotide sequence ID" value="XM_024760708.1"/>
</dbReference>
<dbReference type="STRING" id="1706337.A0A341CNW4"/>
<proteinExistence type="inferred from homology"/>
<dbReference type="GeneID" id="112410228"/>
<dbReference type="FunFam" id="3.30.2010.30:FF:000001">
    <property type="entry name" value="Leukotriene A(4) hydrolase"/>
    <property type="match status" value="1"/>
</dbReference>
<organism evidence="11 12">
    <name type="scientific">Neophocaena asiaeorientalis asiaeorientalis</name>
    <name type="common">Yangtze finless porpoise</name>
    <name type="synonym">Neophocaena phocaenoides subsp. asiaeorientalis</name>
    <dbReference type="NCBI Taxonomy" id="1706337"/>
    <lineage>
        <taxon>Eukaryota</taxon>
        <taxon>Metazoa</taxon>
        <taxon>Chordata</taxon>
        <taxon>Craniata</taxon>
        <taxon>Vertebrata</taxon>
        <taxon>Euteleostomi</taxon>
        <taxon>Mammalia</taxon>
        <taxon>Eutheria</taxon>
        <taxon>Laurasiatheria</taxon>
        <taxon>Artiodactyla</taxon>
        <taxon>Whippomorpha</taxon>
        <taxon>Cetacea</taxon>
        <taxon>Odontoceti</taxon>
        <taxon>Phocoenidae</taxon>
        <taxon>Neophocaena</taxon>
    </lineage>
</organism>
<dbReference type="Pfam" id="PF01433">
    <property type="entry name" value="Peptidase_M1"/>
    <property type="match status" value="1"/>
</dbReference>
<dbReference type="InterPro" id="IPR045357">
    <property type="entry name" value="Aminopeptidase_N-like_N"/>
</dbReference>
<feature type="region of interest" description="Disordered" evidence="9">
    <location>
        <begin position="623"/>
        <end position="649"/>
    </location>
</feature>
<dbReference type="InterPro" id="IPR038502">
    <property type="entry name" value="M1_LTA-4_hydro/amino_C_sf"/>
</dbReference>
<dbReference type="GO" id="GO:0006508">
    <property type="term" value="P:proteolysis"/>
    <property type="evidence" value="ECO:0007669"/>
    <property type="project" value="UniProtKB-KW"/>
</dbReference>
<dbReference type="FunCoup" id="A0A341CNW4">
    <property type="interactions" value="80"/>
</dbReference>
<evidence type="ECO:0000256" key="7">
    <source>
        <dbReference type="PIRSR" id="PIRSR634015-1"/>
    </source>
</evidence>
<feature type="non-terminal residue" evidence="12">
    <location>
        <position position="1"/>
    </location>
</feature>
<dbReference type="Gene3D" id="2.60.40.1730">
    <property type="entry name" value="tricorn interacting facor f3 domain"/>
    <property type="match status" value="1"/>
</dbReference>
<evidence type="ECO:0000313" key="12">
    <source>
        <dbReference type="RefSeq" id="XP_024616476.1"/>
    </source>
</evidence>
<evidence type="ECO:0000256" key="1">
    <source>
        <dbReference type="ARBA" id="ARBA00010136"/>
    </source>
</evidence>
<dbReference type="Pfam" id="PF17900">
    <property type="entry name" value="Peptidase_M1_N"/>
    <property type="match status" value="1"/>
</dbReference>
<evidence type="ECO:0000313" key="11">
    <source>
        <dbReference type="Proteomes" id="UP000252040"/>
    </source>
</evidence>
<dbReference type="CDD" id="cd09599">
    <property type="entry name" value="M1_LTA4H"/>
    <property type="match status" value="1"/>
</dbReference>
<dbReference type="SUPFAM" id="SSF48371">
    <property type="entry name" value="ARM repeat"/>
    <property type="match status" value="2"/>
</dbReference>